<feature type="transmembrane region" description="Helical" evidence="1">
    <location>
        <begin position="508"/>
        <end position="527"/>
    </location>
</feature>
<dbReference type="AlphaFoldDB" id="A0A0L0C3I4"/>
<sequence>MAALTEYIEPIWRGLNMRNLKVDEAYLVSKTFYHKATYLYSLSDECYTCPYSKVKALHEGNNDNITSASNNINVAHGLKFKLLTDDVGRYAFNNDTSLCDLRPTDLKEFGVYNLTLYENGTCSWEVDNEGVEVNLSLLSVFILVTLILTVLKISLCAWRSYRYEEVLANAAANEAPVQPPTVQQRKRMRSLDAFRGMAIVLMIFVNSGGGDYWWIEHAPWNGLHLADIVFPSFLWIMGVCIPISVKSQLARGTTKMRICLRIIWRSIKLFTIGLCLNSINGPNLENLRIMGVLQRFGIAYLICGVAHTIFTQREHMEPQISWKRELFDLILFKGEICLMLILVIVHLSIVFGLNVPNCPKGYLGPGGKHNNASYPQCIGGATGYIDLQILGNSHIYQHPTAKYIYDSKPFDPEGVFGCLLTVVQVMFGVLCGVIILVHTEWKSRITRWLLWSMSLTIVTAILSGFSKEEGIIPLNKNLWSLSFVCITTALAFTLLSVLYYIIDVQHWWTGYPFEACGMNAIIMYVGHTVMHKMLPWHWRIGSMNTHFVLLLEAVWNTMLWIGIALYLDHIEFYYSI</sequence>
<evidence type="ECO:0000256" key="1">
    <source>
        <dbReference type="SAM" id="Phobius"/>
    </source>
</evidence>
<dbReference type="Proteomes" id="UP000037069">
    <property type="component" value="Unassembled WGS sequence"/>
</dbReference>
<proteinExistence type="predicted"/>
<dbReference type="PANTHER" id="PTHR31061">
    <property type="entry name" value="LD22376P"/>
    <property type="match status" value="1"/>
</dbReference>
<accession>A0A0L0C3I4</accession>
<dbReference type="EMBL" id="JRES01000948">
    <property type="protein sequence ID" value="KNC26888.1"/>
    <property type="molecule type" value="Genomic_DNA"/>
</dbReference>
<feature type="transmembrane region" description="Helical" evidence="1">
    <location>
        <begin position="193"/>
        <end position="215"/>
    </location>
</feature>
<feature type="transmembrane region" description="Helical" evidence="1">
    <location>
        <begin position="478"/>
        <end position="501"/>
    </location>
</feature>
<name>A0A0L0C3I4_LUCCU</name>
<evidence type="ECO:0000313" key="4">
    <source>
        <dbReference type="Proteomes" id="UP000037069"/>
    </source>
</evidence>
<protein>
    <recommendedName>
        <fullName evidence="2">Heparan-alpha-glucosaminide N-acetyltransferase catalytic domain-containing protein</fullName>
    </recommendedName>
</protein>
<dbReference type="Pfam" id="PF07786">
    <property type="entry name" value="HGSNAT_cat"/>
    <property type="match status" value="1"/>
</dbReference>
<keyword evidence="1" id="KW-0812">Transmembrane</keyword>
<keyword evidence="1" id="KW-0472">Membrane</keyword>
<evidence type="ECO:0000313" key="3">
    <source>
        <dbReference type="EMBL" id="KNC26888.1"/>
    </source>
</evidence>
<keyword evidence="1" id="KW-1133">Transmembrane helix</keyword>
<dbReference type="PANTHER" id="PTHR31061:SF24">
    <property type="entry name" value="LD22376P"/>
    <property type="match status" value="1"/>
</dbReference>
<dbReference type="OrthoDB" id="2149840at2759"/>
<organism evidence="3 4">
    <name type="scientific">Lucilia cuprina</name>
    <name type="common">Green bottle fly</name>
    <name type="synonym">Australian sheep blowfly</name>
    <dbReference type="NCBI Taxonomy" id="7375"/>
    <lineage>
        <taxon>Eukaryota</taxon>
        <taxon>Metazoa</taxon>
        <taxon>Ecdysozoa</taxon>
        <taxon>Arthropoda</taxon>
        <taxon>Hexapoda</taxon>
        <taxon>Insecta</taxon>
        <taxon>Pterygota</taxon>
        <taxon>Neoptera</taxon>
        <taxon>Endopterygota</taxon>
        <taxon>Diptera</taxon>
        <taxon>Brachycera</taxon>
        <taxon>Muscomorpha</taxon>
        <taxon>Oestroidea</taxon>
        <taxon>Calliphoridae</taxon>
        <taxon>Luciliinae</taxon>
        <taxon>Lucilia</taxon>
    </lineage>
</organism>
<feature type="transmembrane region" description="Helical" evidence="1">
    <location>
        <begin position="330"/>
        <end position="353"/>
    </location>
</feature>
<dbReference type="STRING" id="7375.A0A0L0C3I4"/>
<dbReference type="OMA" id="WHGFTFY"/>
<gene>
    <name evidence="3" type="ORF">FF38_10958</name>
</gene>
<reference evidence="3 4" key="1">
    <citation type="journal article" date="2015" name="Nat. Commun.">
        <title>Lucilia cuprina genome unlocks parasitic fly biology to underpin future interventions.</title>
        <authorList>
            <person name="Anstead C.A."/>
            <person name="Korhonen P.K."/>
            <person name="Young N.D."/>
            <person name="Hall R.S."/>
            <person name="Jex A.R."/>
            <person name="Murali S.C."/>
            <person name="Hughes D.S."/>
            <person name="Lee S.F."/>
            <person name="Perry T."/>
            <person name="Stroehlein A.J."/>
            <person name="Ansell B.R."/>
            <person name="Breugelmans B."/>
            <person name="Hofmann A."/>
            <person name="Qu J."/>
            <person name="Dugan S."/>
            <person name="Lee S.L."/>
            <person name="Chao H."/>
            <person name="Dinh H."/>
            <person name="Han Y."/>
            <person name="Doddapaneni H.V."/>
            <person name="Worley K.C."/>
            <person name="Muzny D.M."/>
            <person name="Ioannidis P."/>
            <person name="Waterhouse R.M."/>
            <person name="Zdobnov E.M."/>
            <person name="James P.J."/>
            <person name="Bagnall N.H."/>
            <person name="Kotze A.C."/>
            <person name="Gibbs R.A."/>
            <person name="Richards S."/>
            <person name="Batterham P."/>
            <person name="Gasser R.B."/>
        </authorList>
    </citation>
    <scope>NUCLEOTIDE SEQUENCE [LARGE SCALE GENOMIC DNA]</scope>
    <source>
        <strain evidence="3 4">LS</strain>
        <tissue evidence="3">Full body</tissue>
    </source>
</reference>
<feature type="transmembrane region" description="Helical" evidence="1">
    <location>
        <begin position="292"/>
        <end position="310"/>
    </location>
</feature>
<feature type="transmembrane region" description="Helical" evidence="1">
    <location>
        <begin position="262"/>
        <end position="280"/>
    </location>
</feature>
<feature type="transmembrane region" description="Helical" evidence="1">
    <location>
        <begin position="135"/>
        <end position="155"/>
    </location>
</feature>
<dbReference type="InterPro" id="IPR012429">
    <property type="entry name" value="HGSNAT_cat"/>
</dbReference>
<feature type="transmembrane region" description="Helical" evidence="1">
    <location>
        <begin position="547"/>
        <end position="567"/>
    </location>
</feature>
<feature type="domain" description="Heparan-alpha-glucosaminide N-acetyltransferase catalytic" evidence="2">
    <location>
        <begin position="187"/>
        <end position="306"/>
    </location>
</feature>
<feature type="transmembrane region" description="Helical" evidence="1">
    <location>
        <begin position="221"/>
        <end position="241"/>
    </location>
</feature>
<keyword evidence="4" id="KW-1185">Reference proteome</keyword>
<feature type="transmembrane region" description="Helical" evidence="1">
    <location>
        <begin position="414"/>
        <end position="436"/>
    </location>
</feature>
<feature type="transmembrane region" description="Helical" evidence="1">
    <location>
        <begin position="448"/>
        <end position="466"/>
    </location>
</feature>
<evidence type="ECO:0000259" key="2">
    <source>
        <dbReference type="Pfam" id="PF07786"/>
    </source>
</evidence>
<comment type="caution">
    <text evidence="3">The sequence shown here is derived from an EMBL/GenBank/DDBJ whole genome shotgun (WGS) entry which is preliminary data.</text>
</comment>